<name>A0ABS5ZY74_9PROT</name>
<dbReference type="EMBL" id="JAAOMP010000061">
    <property type="protein sequence ID" value="MBU2759649.1"/>
    <property type="molecule type" value="Genomic_DNA"/>
</dbReference>
<evidence type="ECO:0000313" key="2">
    <source>
        <dbReference type="Proteomes" id="UP000755654"/>
    </source>
</evidence>
<reference evidence="1 2" key="1">
    <citation type="journal article" date="2021" name="ISME J.">
        <title>Genomic evolution of the class Acidithiobacillia: deep-branching Proteobacteria living in extreme acidic conditions.</title>
        <authorList>
            <person name="Moya-Beltran A."/>
            <person name="Beard S."/>
            <person name="Rojas-Villalobos C."/>
            <person name="Issotta F."/>
            <person name="Gallardo Y."/>
            <person name="Ulloa R."/>
            <person name="Giaveno A."/>
            <person name="Degli Esposti M."/>
            <person name="Johnson D.B."/>
            <person name="Quatrini R."/>
        </authorList>
    </citation>
    <scope>NUCLEOTIDE SEQUENCE [LARGE SCALE GENOMIC DNA]</scope>
    <source>
        <strain evidence="1 2">RW2</strain>
    </source>
</reference>
<evidence type="ECO:0000313" key="1">
    <source>
        <dbReference type="EMBL" id="MBU2759649.1"/>
    </source>
</evidence>
<organism evidence="1 2">
    <name type="scientific">Acidithiobacillus sulfurivorans</name>
    <dbReference type="NCBI Taxonomy" id="1958756"/>
    <lineage>
        <taxon>Bacteria</taxon>
        <taxon>Pseudomonadati</taxon>
        <taxon>Pseudomonadota</taxon>
        <taxon>Acidithiobacillia</taxon>
        <taxon>Acidithiobacillales</taxon>
        <taxon>Acidithiobacillaceae</taxon>
        <taxon>Acidithiobacillus</taxon>
    </lineage>
</organism>
<gene>
    <name evidence="1" type="ORF">HAP95_05710</name>
</gene>
<dbReference type="RefSeq" id="WP_215883339.1">
    <property type="nucleotide sequence ID" value="NZ_JAAOMP010000061.1"/>
</dbReference>
<keyword evidence="2" id="KW-1185">Reference proteome</keyword>
<dbReference type="Proteomes" id="UP000755654">
    <property type="component" value="Unassembled WGS sequence"/>
</dbReference>
<sequence>MIESVKVSSALCASLALLAVRKRAWSFERLGHELGVEATLIRKSWHHLLENAWRLFPEERLSKHAWQPDASIKAMIALAACRYGSEQITAVARQYGVPVQQVKYWRRILLSRAAQVF</sequence>
<evidence type="ECO:0008006" key="3">
    <source>
        <dbReference type="Google" id="ProtNLM"/>
    </source>
</evidence>
<accession>A0ABS5ZY74</accession>
<protein>
    <recommendedName>
        <fullName evidence="3">Transposase</fullName>
    </recommendedName>
</protein>
<comment type="caution">
    <text evidence="1">The sequence shown here is derived from an EMBL/GenBank/DDBJ whole genome shotgun (WGS) entry which is preliminary data.</text>
</comment>
<proteinExistence type="predicted"/>